<dbReference type="PANTHER" id="PTHR30290:SF9">
    <property type="entry name" value="OLIGOPEPTIDE-BINDING PROTEIN APPA"/>
    <property type="match status" value="1"/>
</dbReference>
<dbReference type="RefSeq" id="WP_023393424.1">
    <property type="nucleotide sequence ID" value="NZ_ASGZ01000012.1"/>
</dbReference>
<dbReference type="PIRSF" id="PIRSF002741">
    <property type="entry name" value="MppA"/>
    <property type="match status" value="1"/>
</dbReference>
<dbReference type="InterPro" id="IPR039424">
    <property type="entry name" value="SBP_5"/>
</dbReference>
<dbReference type="InterPro" id="IPR006311">
    <property type="entry name" value="TAT_signal"/>
</dbReference>
<sequence length="697" mass="75985">MSDNQTDSGRRRFMKGTGVAAVSLGLAGCSGGGDEGTETTSEGTTSEGTETTESTPTEAGSAEDIEEGGIFNFGMGQPPNNINPIASSSAYSGVITDRIYESGAAIDPVNFEMHPNVFTDWTSEEMDETGDDDQPNVRLLFNVRTDGLTWNDGTEFTAEQVVWSYNYLLEQMPGAYVASLNAIDEVSMSDESDWDCEMILNSPVGTFAFDQFGIPILPKHKWEGVSDFSTYQPYENDGPVGLGPGVVTQYQPDTSIEVSFAEREGEYNLASLPWREEVNGIIAGGPFIDAMRISVYSSESALTQAFLEGEIDSLYDNIRTSSIDEVENTDGVELVDGFDTGYSHVSFNLRRTPLDDLPFRQVLGFAFDDVYWVQQLQRGYAQKGDFVMPPGYTAVRPETSNNAELLTAPATNAFDFRQGDSPGAVDVDGVRSFLTEGQMITGEGGTYAGFDYPGSLTGVTASQTEPKHEYTFGPVESSVLRQSDADPDQEIRVDGETITSINDGPLTMFVDPPQDSPQMAKMTENWVSMLQQIGIPVEQQVLSFNTALTRVYSEENFDMFEMGWVNLSPFATNTLYGLFHSDNADDHSVAEGDDEENNTSTSLNNPMGYGLFEDATADDLISTARTSLDTEARNAAAREAVEKIYLDFPTMVTMYNVVKWPVNSAEWDGFLGDIPGPGSTYLGVQMLQVHQAGSGSE</sequence>
<feature type="domain" description="Solute-binding protein family 5" evidence="5">
    <location>
        <begin position="146"/>
        <end position="403"/>
    </location>
</feature>
<dbReference type="eggNOG" id="arCOG01534">
    <property type="taxonomic scope" value="Archaea"/>
</dbReference>
<dbReference type="InterPro" id="IPR000914">
    <property type="entry name" value="SBP_5_dom"/>
</dbReference>
<dbReference type="PROSITE" id="PS51318">
    <property type="entry name" value="TAT"/>
    <property type="match status" value="1"/>
</dbReference>
<keyword evidence="2" id="KW-0813">Transport</keyword>
<dbReference type="GO" id="GO:0043190">
    <property type="term" value="C:ATP-binding cassette (ABC) transporter complex"/>
    <property type="evidence" value="ECO:0007669"/>
    <property type="project" value="InterPro"/>
</dbReference>
<dbReference type="Pfam" id="PF00496">
    <property type="entry name" value="SBP_bac_5"/>
    <property type="match status" value="1"/>
</dbReference>
<dbReference type="AlphaFoldDB" id="V4GW71"/>
<dbReference type="GO" id="GO:0015833">
    <property type="term" value="P:peptide transport"/>
    <property type="evidence" value="ECO:0007669"/>
    <property type="project" value="TreeGrafter"/>
</dbReference>
<evidence type="ECO:0000313" key="7">
    <source>
        <dbReference type="Proteomes" id="UP000017840"/>
    </source>
</evidence>
<proteinExistence type="inferred from homology"/>
<comment type="similarity">
    <text evidence="1">Belongs to the bacterial solute-binding protein 5 family.</text>
</comment>
<dbReference type="PANTHER" id="PTHR30290">
    <property type="entry name" value="PERIPLASMIC BINDING COMPONENT OF ABC TRANSPORTER"/>
    <property type="match status" value="1"/>
</dbReference>
<dbReference type="GO" id="GO:1904680">
    <property type="term" value="F:peptide transmembrane transporter activity"/>
    <property type="evidence" value="ECO:0007669"/>
    <property type="project" value="TreeGrafter"/>
</dbReference>
<accession>V4GW71</accession>
<evidence type="ECO:0000313" key="6">
    <source>
        <dbReference type="EMBL" id="ESP89396.1"/>
    </source>
</evidence>
<dbReference type="GO" id="GO:0042597">
    <property type="term" value="C:periplasmic space"/>
    <property type="evidence" value="ECO:0007669"/>
    <property type="project" value="UniProtKB-ARBA"/>
</dbReference>
<dbReference type="OrthoDB" id="233597at2157"/>
<keyword evidence="3" id="KW-0732">Signal</keyword>
<evidence type="ECO:0000259" key="5">
    <source>
        <dbReference type="Pfam" id="PF00496"/>
    </source>
</evidence>
<feature type="region of interest" description="Disordered" evidence="4">
    <location>
        <begin position="24"/>
        <end position="62"/>
    </location>
</feature>
<evidence type="ECO:0000256" key="1">
    <source>
        <dbReference type="ARBA" id="ARBA00005695"/>
    </source>
</evidence>
<dbReference type="Gene3D" id="3.40.190.10">
    <property type="entry name" value="Periplasmic binding protein-like II"/>
    <property type="match status" value="1"/>
</dbReference>
<keyword evidence="7" id="KW-1185">Reference proteome</keyword>
<dbReference type="InterPro" id="IPR030678">
    <property type="entry name" value="Peptide/Ni-bd"/>
</dbReference>
<evidence type="ECO:0000256" key="2">
    <source>
        <dbReference type="ARBA" id="ARBA00022448"/>
    </source>
</evidence>
<dbReference type="Proteomes" id="UP000017840">
    <property type="component" value="Unassembled WGS sequence"/>
</dbReference>
<dbReference type="Gene3D" id="3.10.105.10">
    <property type="entry name" value="Dipeptide-binding Protein, Domain 3"/>
    <property type="match status" value="1"/>
</dbReference>
<dbReference type="STRING" id="1324957.K933_04171"/>
<dbReference type="SUPFAM" id="SSF53850">
    <property type="entry name" value="Periplasmic binding protein-like II"/>
    <property type="match status" value="1"/>
</dbReference>
<evidence type="ECO:0000256" key="4">
    <source>
        <dbReference type="SAM" id="MobiDB-lite"/>
    </source>
</evidence>
<feature type="region of interest" description="Disordered" evidence="4">
    <location>
        <begin position="586"/>
        <end position="606"/>
    </location>
</feature>
<feature type="compositionally biased region" description="Low complexity" evidence="4">
    <location>
        <begin position="38"/>
        <end position="60"/>
    </location>
</feature>
<organism evidence="6 7">
    <name type="scientific">Candidatus Halobonum tyrrellensis G22</name>
    <dbReference type="NCBI Taxonomy" id="1324957"/>
    <lineage>
        <taxon>Archaea</taxon>
        <taxon>Methanobacteriati</taxon>
        <taxon>Methanobacteriota</taxon>
        <taxon>Stenosarchaea group</taxon>
        <taxon>Halobacteria</taxon>
        <taxon>Halobacteriales</taxon>
        <taxon>Haloferacaceae</taxon>
        <taxon>Candidatus Halobonum</taxon>
    </lineage>
</organism>
<dbReference type="CDD" id="cd00995">
    <property type="entry name" value="PBP2_NikA_DppA_OppA_like"/>
    <property type="match status" value="1"/>
</dbReference>
<dbReference type="EMBL" id="ASGZ01000012">
    <property type="protein sequence ID" value="ESP89396.1"/>
    <property type="molecule type" value="Genomic_DNA"/>
</dbReference>
<name>V4GW71_9EURY</name>
<gene>
    <name evidence="6" type="ORF">K933_04171</name>
</gene>
<protein>
    <submittedName>
        <fullName evidence="6">Extracellular solute-binding protein family 5</fullName>
    </submittedName>
</protein>
<evidence type="ECO:0000256" key="3">
    <source>
        <dbReference type="ARBA" id="ARBA00022729"/>
    </source>
</evidence>
<reference evidence="6 7" key="1">
    <citation type="journal article" date="2013" name="Genome Announc.">
        <title>Draft Genome Sequence of 'Candidatus Halobonum tyrrellensis' Strain G22, Isolated from the Hypersaline Waters of Lake Tyrrell, Australia.</title>
        <authorList>
            <person name="Ugalde J.A."/>
            <person name="Narasingarao P."/>
            <person name="Kuo S."/>
            <person name="Podell S."/>
            <person name="Allen E.E."/>
        </authorList>
    </citation>
    <scope>NUCLEOTIDE SEQUENCE [LARGE SCALE GENOMIC DNA]</scope>
    <source>
        <strain evidence="6 7">G22</strain>
    </source>
</reference>
<comment type="caution">
    <text evidence="6">The sequence shown here is derived from an EMBL/GenBank/DDBJ whole genome shotgun (WGS) entry which is preliminary data.</text>
</comment>